<comment type="caution">
    <text evidence="2">The sequence shown here is derived from an EMBL/GenBank/DDBJ whole genome shotgun (WGS) entry which is preliminary data.</text>
</comment>
<dbReference type="OrthoDB" id="529831at2"/>
<dbReference type="SUPFAM" id="SSF55383">
    <property type="entry name" value="Copper amine oxidase, domain N"/>
    <property type="match status" value="1"/>
</dbReference>
<keyword evidence="3" id="KW-1185">Reference proteome</keyword>
<evidence type="ECO:0000313" key="2">
    <source>
        <dbReference type="EMBL" id="PZD95594.1"/>
    </source>
</evidence>
<dbReference type="Proteomes" id="UP000249522">
    <property type="component" value="Unassembled WGS sequence"/>
</dbReference>
<dbReference type="Gene3D" id="3.10.350.10">
    <property type="entry name" value="LysM domain"/>
    <property type="match status" value="3"/>
</dbReference>
<dbReference type="InterPro" id="IPR018392">
    <property type="entry name" value="LysM"/>
</dbReference>
<dbReference type="AlphaFoldDB" id="A0A2W1LM85"/>
<dbReference type="SUPFAM" id="SSF54106">
    <property type="entry name" value="LysM domain"/>
    <property type="match status" value="3"/>
</dbReference>
<feature type="domain" description="LysM" evidence="1">
    <location>
        <begin position="230"/>
        <end position="273"/>
    </location>
</feature>
<dbReference type="EMBL" id="QKRB01000044">
    <property type="protein sequence ID" value="PZD95594.1"/>
    <property type="molecule type" value="Genomic_DNA"/>
</dbReference>
<reference evidence="2 3" key="1">
    <citation type="submission" date="2018-06" db="EMBL/GenBank/DDBJ databases">
        <title>Paenibacillus imtechensis sp. nov.</title>
        <authorList>
            <person name="Pinnaka A.K."/>
            <person name="Singh H."/>
            <person name="Kaur M."/>
        </authorList>
    </citation>
    <scope>NUCLEOTIDE SEQUENCE [LARGE SCALE GENOMIC DNA]</scope>
    <source>
        <strain evidence="2 3">SMB1</strain>
    </source>
</reference>
<dbReference type="PANTHER" id="PTHR33734:SF22">
    <property type="entry name" value="MEMBRANE-BOUND LYTIC MUREIN TRANSGLYCOSYLASE D"/>
    <property type="match status" value="1"/>
</dbReference>
<evidence type="ECO:0000313" key="3">
    <source>
        <dbReference type="Proteomes" id="UP000249522"/>
    </source>
</evidence>
<dbReference type="RefSeq" id="WP_111147224.1">
    <property type="nucleotide sequence ID" value="NZ_QKRB01000044.1"/>
</dbReference>
<name>A0A2W1LM85_9BACL</name>
<dbReference type="SMART" id="SM00257">
    <property type="entry name" value="LysM"/>
    <property type="match status" value="3"/>
</dbReference>
<dbReference type="InterPro" id="IPR012854">
    <property type="entry name" value="Cu_amine_oxidase-like_N"/>
</dbReference>
<sequence length="544" mass="58765">MNIVNEGQMRLLQLEDGSYCLDTIMAAYEMELAEEPGDRCHSYPDTTDSVVEEARQLLIRHYPNYSVSRIRLIAGGIAILAVSLFGSGEHTAAGSLPPGALQSNTASAAAATVFLDGRQLAAPAVLLNDTVYVPIRIISESLQAAVSWDPATRTVVIRQNTDTITIQIGSPSAVVNGRTIATPSAFLYQGTAMVPLRFVGEALGLDVSWDGDAKRAILQTKSALLSVSSPFHIVGAGESLWRISQLYNTSIDALRKANNLPGDLIQQGQQLVIPRAFHTVSSGESLWIIARNYGVSVHALAAANRLASDKISPGGRLVIPAAPKTMTAAPEQALAAPQTPPASAGATATYRSHTVRSGDNLWSISQQYGMPYLDLLKLNGMTDNTVLRIGQSVRVAVYHVPIKQAVSSRHGEVLDWWTEARYVFSTGKTATITDFQTGRTFRVKHTMGGNHADSEPLTARDAQIMKEIWGGSYSWTPRAILVEVDGRRLAAAMHSFPHGDDTIANNNYNGHFCIHFLNSQRHSDGRIQESMQKQVAIAAGRSIS</sequence>
<evidence type="ECO:0000259" key="1">
    <source>
        <dbReference type="PROSITE" id="PS51782"/>
    </source>
</evidence>
<organism evidence="2 3">
    <name type="scientific">Paenibacillus sambharensis</name>
    <dbReference type="NCBI Taxonomy" id="1803190"/>
    <lineage>
        <taxon>Bacteria</taxon>
        <taxon>Bacillati</taxon>
        <taxon>Bacillota</taxon>
        <taxon>Bacilli</taxon>
        <taxon>Bacillales</taxon>
        <taxon>Paenibacillaceae</taxon>
        <taxon>Paenibacillus</taxon>
    </lineage>
</organism>
<accession>A0A2W1LM85</accession>
<dbReference type="CDD" id="cd00118">
    <property type="entry name" value="LysM"/>
    <property type="match status" value="3"/>
</dbReference>
<protein>
    <recommendedName>
        <fullName evidence="1">LysM domain-containing protein</fullName>
    </recommendedName>
</protein>
<dbReference type="PROSITE" id="PS51782">
    <property type="entry name" value="LYSM"/>
    <property type="match status" value="3"/>
</dbReference>
<feature type="domain" description="LysM" evidence="1">
    <location>
        <begin position="276"/>
        <end position="319"/>
    </location>
</feature>
<dbReference type="Pfam" id="PF07833">
    <property type="entry name" value="Cu_amine_oxidN1"/>
    <property type="match status" value="1"/>
</dbReference>
<proteinExistence type="predicted"/>
<dbReference type="PANTHER" id="PTHR33734">
    <property type="entry name" value="LYSM DOMAIN-CONTAINING GPI-ANCHORED PROTEIN 2"/>
    <property type="match status" value="1"/>
</dbReference>
<gene>
    <name evidence="2" type="ORF">DNH61_13800</name>
</gene>
<feature type="domain" description="LysM" evidence="1">
    <location>
        <begin position="351"/>
        <end position="395"/>
    </location>
</feature>
<dbReference type="InterPro" id="IPR036779">
    <property type="entry name" value="LysM_dom_sf"/>
</dbReference>
<dbReference type="Pfam" id="PF01476">
    <property type="entry name" value="LysM"/>
    <property type="match status" value="3"/>
</dbReference>
<dbReference type="Gene3D" id="3.30.457.10">
    <property type="entry name" value="Copper amine oxidase-like, N-terminal domain"/>
    <property type="match status" value="1"/>
</dbReference>
<dbReference type="InterPro" id="IPR036582">
    <property type="entry name" value="Mao_N_sf"/>
</dbReference>